<sequence>MGIRVRHCAPGHVIIRFLCAARRQQSTVVQVCFRHFEKDSCSVSPVSFFDPGGLRQDIAFPSMASTHGSVAEDLEPIAEAVCDDANARKSALASLLYACEDEAKAQLKHQEELMKAQAVQEVTLSNSLKSRPKKSASFGATTKAMKAVAERLHTSGLDPILVPPVRVLDLLRLNLATYVDFKKFMMSNMVSTGEIFESALAQTMDGEAVLIRRRSS</sequence>
<organism evidence="1 2">
    <name type="scientific">Perkinsus olseni</name>
    <name type="common">Perkinsus atlanticus</name>
    <dbReference type="NCBI Taxonomy" id="32597"/>
    <lineage>
        <taxon>Eukaryota</taxon>
        <taxon>Sar</taxon>
        <taxon>Alveolata</taxon>
        <taxon>Perkinsozoa</taxon>
        <taxon>Perkinsea</taxon>
        <taxon>Perkinsida</taxon>
        <taxon>Perkinsidae</taxon>
        <taxon>Perkinsus</taxon>
    </lineage>
</organism>
<gene>
    <name evidence="1" type="ORF">FOZ60_015562</name>
</gene>
<dbReference type="Proteomes" id="UP000541610">
    <property type="component" value="Unassembled WGS sequence"/>
</dbReference>
<comment type="caution">
    <text evidence="1">The sequence shown here is derived from an EMBL/GenBank/DDBJ whole genome shotgun (WGS) entry which is preliminary data.</text>
</comment>
<protein>
    <submittedName>
        <fullName evidence="1">Uncharacterized protein</fullName>
    </submittedName>
</protein>
<evidence type="ECO:0000313" key="2">
    <source>
        <dbReference type="Proteomes" id="UP000541610"/>
    </source>
</evidence>
<dbReference type="EMBL" id="JABANP010000079">
    <property type="protein sequence ID" value="KAF4691415.1"/>
    <property type="molecule type" value="Genomic_DNA"/>
</dbReference>
<proteinExistence type="predicted"/>
<evidence type="ECO:0000313" key="1">
    <source>
        <dbReference type="EMBL" id="KAF4691415.1"/>
    </source>
</evidence>
<name>A0A7J6P5P4_PEROL</name>
<accession>A0A7J6P5P4</accession>
<dbReference type="AlphaFoldDB" id="A0A7J6P5P4"/>
<reference evidence="1 2" key="1">
    <citation type="submission" date="2020-04" db="EMBL/GenBank/DDBJ databases">
        <title>Perkinsus olseni comparative genomics.</title>
        <authorList>
            <person name="Bogema D.R."/>
        </authorList>
    </citation>
    <scope>NUCLEOTIDE SEQUENCE [LARGE SCALE GENOMIC DNA]</scope>
    <source>
        <strain evidence="1">00978-12</strain>
    </source>
</reference>